<reference evidence="1" key="1">
    <citation type="submission" date="2015-09" db="EMBL/GenBank/DDBJ databases">
        <title>De novo assembly of Pectinophora gossypiella (Pink Bollworm) gut transcriptome.</title>
        <authorList>
            <person name="Tassone E.E."/>
        </authorList>
    </citation>
    <scope>NUCLEOTIDE SEQUENCE</scope>
</reference>
<protein>
    <submittedName>
        <fullName evidence="1">Uncharacterized protein</fullName>
    </submittedName>
</protein>
<accession>A0A1E1WN29</accession>
<dbReference type="EMBL" id="GDQN01002660">
    <property type="protein sequence ID" value="JAT88394.1"/>
    <property type="molecule type" value="Transcribed_RNA"/>
</dbReference>
<name>A0A1E1WN29_PECGO</name>
<gene>
    <name evidence="1" type="ORF">g.15872</name>
</gene>
<feature type="non-terminal residue" evidence="1">
    <location>
        <position position="1"/>
    </location>
</feature>
<evidence type="ECO:0000313" key="1">
    <source>
        <dbReference type="EMBL" id="JAT88394.1"/>
    </source>
</evidence>
<organism evidence="1">
    <name type="scientific">Pectinophora gossypiella</name>
    <name type="common">Cotton pink bollworm</name>
    <name type="synonym">Depressaria gossypiella</name>
    <dbReference type="NCBI Taxonomy" id="13191"/>
    <lineage>
        <taxon>Eukaryota</taxon>
        <taxon>Metazoa</taxon>
        <taxon>Ecdysozoa</taxon>
        <taxon>Arthropoda</taxon>
        <taxon>Hexapoda</taxon>
        <taxon>Insecta</taxon>
        <taxon>Pterygota</taxon>
        <taxon>Neoptera</taxon>
        <taxon>Endopterygota</taxon>
        <taxon>Lepidoptera</taxon>
        <taxon>Glossata</taxon>
        <taxon>Ditrysia</taxon>
        <taxon>Gelechioidea</taxon>
        <taxon>Gelechiidae</taxon>
        <taxon>Apatetrinae</taxon>
        <taxon>Pectinophora</taxon>
    </lineage>
</organism>
<sequence>QTQLFYYCGWKPRFYEVNILLRSTLLARRDVLRLLRFIHFILTEYTKTKTNLFLKMQPLKSRHNTKSHAFVVYEQASRHAFMRGVVYRRYRGRHPPIHHSMST</sequence>
<proteinExistence type="predicted"/>
<dbReference type="AlphaFoldDB" id="A0A1E1WN29"/>